<feature type="domain" description="DUF3074" evidence="2">
    <location>
        <begin position="99"/>
        <end position="287"/>
    </location>
</feature>
<dbReference type="Proteomes" id="UP001321760">
    <property type="component" value="Unassembled WGS sequence"/>
</dbReference>
<feature type="region of interest" description="Disordered" evidence="1">
    <location>
        <begin position="45"/>
        <end position="66"/>
    </location>
</feature>
<dbReference type="InterPro" id="IPR024500">
    <property type="entry name" value="DUF3074"/>
</dbReference>
<gene>
    <name evidence="3" type="ORF">QBC34DRAFT_438240</name>
</gene>
<dbReference type="SUPFAM" id="SSF55961">
    <property type="entry name" value="Bet v1-like"/>
    <property type="match status" value="1"/>
</dbReference>
<evidence type="ECO:0000313" key="3">
    <source>
        <dbReference type="EMBL" id="KAK4449466.1"/>
    </source>
</evidence>
<proteinExistence type="predicted"/>
<protein>
    <recommendedName>
        <fullName evidence="2">DUF3074 domain-containing protein</fullName>
    </recommendedName>
</protein>
<accession>A0AAV9GS47</accession>
<dbReference type="Pfam" id="PF11274">
    <property type="entry name" value="DUF3074"/>
    <property type="match status" value="1"/>
</dbReference>
<comment type="caution">
    <text evidence="3">The sequence shown here is derived from an EMBL/GenBank/DDBJ whole genome shotgun (WGS) entry which is preliminary data.</text>
</comment>
<sequence>MKLKLLTLNGLSPSRLPPPTAPPEALAPFLISILEEAIPFIDSVAPKSTQSHSPSSEWIPKGTKSYSASDAPVQLFQRVVDTPGNTSKDRGAGGGKETWICRRSVHSDSDEGGKKSASWAEFWDAMKERHVEVEREFTGSVVDVEEVTVWDGEELGLSVLSTTFTSITLSLHLIRHSIGRPILKDRTFPILLLSCAASPSEFLSITLTLPSLLESSSYVPDPIRQKYHDSVIGSYVSVERVRKTEEGKIEWIMATASDAKGVLPTWVQNRAVPGQISKDVPNFLAWAARERRKGK</sequence>
<evidence type="ECO:0000256" key="1">
    <source>
        <dbReference type="SAM" id="MobiDB-lite"/>
    </source>
</evidence>
<feature type="compositionally biased region" description="Polar residues" evidence="1">
    <location>
        <begin position="46"/>
        <end position="56"/>
    </location>
</feature>
<dbReference type="PANTHER" id="PTHR40370:SF1">
    <property type="entry name" value="DUF3074 DOMAIN-CONTAINING PROTEIN"/>
    <property type="match status" value="1"/>
</dbReference>
<evidence type="ECO:0000259" key="2">
    <source>
        <dbReference type="Pfam" id="PF11274"/>
    </source>
</evidence>
<evidence type="ECO:0000313" key="4">
    <source>
        <dbReference type="Proteomes" id="UP001321760"/>
    </source>
</evidence>
<reference evidence="3" key="2">
    <citation type="submission" date="2023-05" db="EMBL/GenBank/DDBJ databases">
        <authorList>
            <consortium name="Lawrence Berkeley National Laboratory"/>
            <person name="Steindorff A."/>
            <person name="Hensen N."/>
            <person name="Bonometti L."/>
            <person name="Westerberg I."/>
            <person name="Brannstrom I.O."/>
            <person name="Guillou S."/>
            <person name="Cros-Aarteil S."/>
            <person name="Calhoun S."/>
            <person name="Haridas S."/>
            <person name="Kuo A."/>
            <person name="Mondo S."/>
            <person name="Pangilinan J."/>
            <person name="Riley R."/>
            <person name="Labutti K."/>
            <person name="Andreopoulos B."/>
            <person name="Lipzen A."/>
            <person name="Chen C."/>
            <person name="Yanf M."/>
            <person name="Daum C."/>
            <person name="Ng V."/>
            <person name="Clum A."/>
            <person name="Ohm R."/>
            <person name="Martin F."/>
            <person name="Silar P."/>
            <person name="Natvig D."/>
            <person name="Lalanne C."/>
            <person name="Gautier V."/>
            <person name="Ament-Velasquez S.L."/>
            <person name="Kruys A."/>
            <person name="Hutchinson M.I."/>
            <person name="Powell A.J."/>
            <person name="Barry K."/>
            <person name="Miller A.N."/>
            <person name="Grigoriev I.V."/>
            <person name="Debuchy R."/>
            <person name="Gladieux P."/>
            <person name="Thoren M.H."/>
            <person name="Johannesson H."/>
        </authorList>
    </citation>
    <scope>NUCLEOTIDE SEQUENCE</scope>
    <source>
        <strain evidence="3">PSN243</strain>
    </source>
</reference>
<dbReference type="AlphaFoldDB" id="A0AAV9GS47"/>
<name>A0AAV9GS47_9PEZI</name>
<keyword evidence="4" id="KW-1185">Reference proteome</keyword>
<dbReference type="EMBL" id="MU865937">
    <property type="protein sequence ID" value="KAK4449466.1"/>
    <property type="molecule type" value="Genomic_DNA"/>
</dbReference>
<organism evidence="3 4">
    <name type="scientific">Podospora aff. communis PSN243</name>
    <dbReference type="NCBI Taxonomy" id="3040156"/>
    <lineage>
        <taxon>Eukaryota</taxon>
        <taxon>Fungi</taxon>
        <taxon>Dikarya</taxon>
        <taxon>Ascomycota</taxon>
        <taxon>Pezizomycotina</taxon>
        <taxon>Sordariomycetes</taxon>
        <taxon>Sordariomycetidae</taxon>
        <taxon>Sordariales</taxon>
        <taxon>Podosporaceae</taxon>
        <taxon>Podospora</taxon>
    </lineage>
</organism>
<dbReference type="PANTHER" id="PTHR40370">
    <property type="entry name" value="EXPRESSED PROTEIN"/>
    <property type="match status" value="1"/>
</dbReference>
<reference evidence="3" key="1">
    <citation type="journal article" date="2023" name="Mol. Phylogenet. Evol.">
        <title>Genome-scale phylogeny and comparative genomics of the fungal order Sordariales.</title>
        <authorList>
            <person name="Hensen N."/>
            <person name="Bonometti L."/>
            <person name="Westerberg I."/>
            <person name="Brannstrom I.O."/>
            <person name="Guillou S."/>
            <person name="Cros-Aarteil S."/>
            <person name="Calhoun S."/>
            <person name="Haridas S."/>
            <person name="Kuo A."/>
            <person name="Mondo S."/>
            <person name="Pangilinan J."/>
            <person name="Riley R."/>
            <person name="LaButti K."/>
            <person name="Andreopoulos B."/>
            <person name="Lipzen A."/>
            <person name="Chen C."/>
            <person name="Yan M."/>
            <person name="Daum C."/>
            <person name="Ng V."/>
            <person name="Clum A."/>
            <person name="Steindorff A."/>
            <person name="Ohm R.A."/>
            <person name="Martin F."/>
            <person name="Silar P."/>
            <person name="Natvig D.O."/>
            <person name="Lalanne C."/>
            <person name="Gautier V."/>
            <person name="Ament-Velasquez S.L."/>
            <person name="Kruys A."/>
            <person name="Hutchinson M.I."/>
            <person name="Powell A.J."/>
            <person name="Barry K."/>
            <person name="Miller A.N."/>
            <person name="Grigoriev I.V."/>
            <person name="Debuchy R."/>
            <person name="Gladieux P."/>
            <person name="Hiltunen Thoren M."/>
            <person name="Johannesson H."/>
        </authorList>
    </citation>
    <scope>NUCLEOTIDE SEQUENCE</scope>
    <source>
        <strain evidence="3">PSN243</strain>
    </source>
</reference>